<feature type="transmembrane region" description="Helical" evidence="7">
    <location>
        <begin position="79"/>
        <end position="102"/>
    </location>
</feature>
<evidence type="ECO:0000256" key="7">
    <source>
        <dbReference type="SAM" id="Phobius"/>
    </source>
</evidence>
<organism evidence="8 9">
    <name type="scientific">Vibrio penaeicida</name>
    <dbReference type="NCBI Taxonomy" id="104609"/>
    <lineage>
        <taxon>Bacteria</taxon>
        <taxon>Pseudomonadati</taxon>
        <taxon>Pseudomonadota</taxon>
        <taxon>Gammaproteobacteria</taxon>
        <taxon>Vibrionales</taxon>
        <taxon>Vibrionaceae</taxon>
        <taxon>Vibrio</taxon>
    </lineage>
</organism>
<keyword evidence="5 7" id="KW-1133">Transmembrane helix</keyword>
<feature type="transmembrane region" description="Helical" evidence="7">
    <location>
        <begin position="14"/>
        <end position="35"/>
    </location>
</feature>
<keyword evidence="3" id="KW-1003">Cell membrane</keyword>
<evidence type="ECO:0000313" key="8">
    <source>
        <dbReference type="EMBL" id="GLQ75036.1"/>
    </source>
</evidence>
<evidence type="ECO:0000256" key="3">
    <source>
        <dbReference type="ARBA" id="ARBA00022475"/>
    </source>
</evidence>
<dbReference type="PANTHER" id="PTHR40043:SF1">
    <property type="entry name" value="UPF0719 INNER MEMBRANE PROTEIN YJFL"/>
    <property type="match status" value="1"/>
</dbReference>
<comment type="similarity">
    <text evidence="2">Belongs to the UPF0719 family.</text>
</comment>
<proteinExistence type="inferred from homology"/>
<dbReference type="GO" id="GO:0005886">
    <property type="term" value="C:plasma membrane"/>
    <property type="evidence" value="ECO:0007669"/>
    <property type="project" value="UniProtKB-SubCell"/>
</dbReference>
<evidence type="ECO:0000256" key="5">
    <source>
        <dbReference type="ARBA" id="ARBA00022989"/>
    </source>
</evidence>
<sequence length="137" mass="14917">MELVAQSLAGLVDFVTYFAICIAFLILFKLVYIRFTPYDEWKLVKENNIAAAVALSGSFVGYSISIAGAASNSVNLVDFVIWGVVAFIAQLLAFMLVRFMFLPKISQRIEDNEISAGIVLASVSIAVGMLNAACMTY</sequence>
<evidence type="ECO:0000256" key="6">
    <source>
        <dbReference type="ARBA" id="ARBA00023136"/>
    </source>
</evidence>
<evidence type="ECO:0000256" key="2">
    <source>
        <dbReference type="ARBA" id="ARBA00005779"/>
    </source>
</evidence>
<dbReference type="RefSeq" id="WP_104401921.1">
    <property type="nucleotide sequence ID" value="NZ_AP025144.1"/>
</dbReference>
<evidence type="ECO:0000313" key="9">
    <source>
        <dbReference type="Proteomes" id="UP001156690"/>
    </source>
</evidence>
<reference evidence="9" key="1">
    <citation type="journal article" date="2019" name="Int. J. Syst. Evol. Microbiol.">
        <title>The Global Catalogue of Microorganisms (GCM) 10K type strain sequencing project: providing services to taxonomists for standard genome sequencing and annotation.</title>
        <authorList>
            <consortium name="The Broad Institute Genomics Platform"/>
            <consortium name="The Broad Institute Genome Sequencing Center for Infectious Disease"/>
            <person name="Wu L."/>
            <person name="Ma J."/>
        </authorList>
    </citation>
    <scope>NUCLEOTIDE SEQUENCE [LARGE SCALE GENOMIC DNA]</scope>
    <source>
        <strain evidence="9">NBRC 15640</strain>
    </source>
</reference>
<dbReference type="Proteomes" id="UP001156690">
    <property type="component" value="Unassembled WGS sequence"/>
</dbReference>
<comment type="subcellular location">
    <subcellularLocation>
        <location evidence="1">Cell membrane</location>
        <topology evidence="1">Multi-pass membrane protein</topology>
    </subcellularLocation>
</comment>
<dbReference type="AlphaFoldDB" id="A0AAV5NWG5"/>
<keyword evidence="9" id="KW-1185">Reference proteome</keyword>
<keyword evidence="4 7" id="KW-0812">Transmembrane</keyword>
<protein>
    <submittedName>
        <fullName evidence="8">DUF350 domain-containing protein</fullName>
    </submittedName>
</protein>
<dbReference type="EMBL" id="BSNX01000067">
    <property type="protein sequence ID" value="GLQ75036.1"/>
    <property type="molecule type" value="Genomic_DNA"/>
</dbReference>
<evidence type="ECO:0000256" key="4">
    <source>
        <dbReference type="ARBA" id="ARBA00022692"/>
    </source>
</evidence>
<name>A0AAV5NWG5_9VIBR</name>
<gene>
    <name evidence="8" type="ORF">GCM10007932_43980</name>
</gene>
<feature type="transmembrane region" description="Helical" evidence="7">
    <location>
        <begin position="114"/>
        <end position="133"/>
    </location>
</feature>
<dbReference type="InterPro" id="IPR007140">
    <property type="entry name" value="DUF350"/>
</dbReference>
<keyword evidence="6 7" id="KW-0472">Membrane</keyword>
<comment type="caution">
    <text evidence="8">The sequence shown here is derived from an EMBL/GenBank/DDBJ whole genome shotgun (WGS) entry which is preliminary data.</text>
</comment>
<evidence type="ECO:0000256" key="1">
    <source>
        <dbReference type="ARBA" id="ARBA00004651"/>
    </source>
</evidence>
<feature type="transmembrane region" description="Helical" evidence="7">
    <location>
        <begin position="47"/>
        <end position="67"/>
    </location>
</feature>
<accession>A0AAV5NWG5</accession>
<dbReference type="Pfam" id="PF03994">
    <property type="entry name" value="DUF350"/>
    <property type="match status" value="1"/>
</dbReference>
<dbReference type="PANTHER" id="PTHR40043">
    <property type="entry name" value="UPF0719 INNER MEMBRANE PROTEIN YJFL"/>
    <property type="match status" value="1"/>
</dbReference>